<dbReference type="Proteomes" id="UP000282985">
    <property type="component" value="Unassembled WGS sequence"/>
</dbReference>
<comment type="caution">
    <text evidence="2">The sequence shown here is derived from an EMBL/GenBank/DDBJ whole genome shotgun (WGS) entry which is preliminary data.</text>
</comment>
<dbReference type="AlphaFoldDB" id="A0A434AVU2"/>
<protein>
    <recommendedName>
        <fullName evidence="4">DUF5362 domain-containing protein</fullName>
    </recommendedName>
</protein>
<keyword evidence="1" id="KW-0472">Membrane</keyword>
<organism evidence="2 3">
    <name type="scientific">Ancylomarina longa</name>
    <dbReference type="NCBI Taxonomy" id="2487017"/>
    <lineage>
        <taxon>Bacteria</taxon>
        <taxon>Pseudomonadati</taxon>
        <taxon>Bacteroidota</taxon>
        <taxon>Bacteroidia</taxon>
        <taxon>Marinilabiliales</taxon>
        <taxon>Marinifilaceae</taxon>
        <taxon>Ancylomarina</taxon>
    </lineage>
</organism>
<keyword evidence="1" id="KW-0812">Transmembrane</keyword>
<dbReference type="OrthoDB" id="1121797at2"/>
<dbReference type="EMBL" id="RJJX01000007">
    <property type="protein sequence ID" value="RUT78616.1"/>
    <property type="molecule type" value="Genomic_DNA"/>
</dbReference>
<evidence type="ECO:0000313" key="2">
    <source>
        <dbReference type="EMBL" id="RUT78616.1"/>
    </source>
</evidence>
<feature type="transmembrane region" description="Helical" evidence="1">
    <location>
        <begin position="35"/>
        <end position="62"/>
    </location>
</feature>
<dbReference type="RefSeq" id="WP_127343314.1">
    <property type="nucleotide sequence ID" value="NZ_RJJX01000007.1"/>
</dbReference>
<dbReference type="Pfam" id="PF17319">
    <property type="entry name" value="DUF5362"/>
    <property type="match status" value="1"/>
</dbReference>
<dbReference type="InterPro" id="IPR035287">
    <property type="entry name" value="DUF5362"/>
</dbReference>
<evidence type="ECO:0000256" key="1">
    <source>
        <dbReference type="SAM" id="Phobius"/>
    </source>
</evidence>
<evidence type="ECO:0008006" key="4">
    <source>
        <dbReference type="Google" id="ProtNLM"/>
    </source>
</evidence>
<name>A0A434AVU2_9BACT</name>
<feature type="transmembrane region" description="Helical" evidence="1">
    <location>
        <begin position="126"/>
        <end position="151"/>
    </location>
</feature>
<proteinExistence type="predicted"/>
<evidence type="ECO:0000313" key="3">
    <source>
        <dbReference type="Proteomes" id="UP000282985"/>
    </source>
</evidence>
<keyword evidence="1" id="KW-1133">Transmembrane helix</keyword>
<feature type="transmembrane region" description="Helical" evidence="1">
    <location>
        <begin position="74"/>
        <end position="95"/>
    </location>
</feature>
<accession>A0A434AVU2</accession>
<reference evidence="2 3" key="1">
    <citation type="submission" date="2018-11" db="EMBL/GenBank/DDBJ databases">
        <title>Parancylomarina longa gen. nov., sp. nov., isolated from sediments of southern Okinawa.</title>
        <authorList>
            <person name="Fu T."/>
        </authorList>
    </citation>
    <scope>NUCLEOTIDE SEQUENCE [LARGE SCALE GENOMIC DNA]</scope>
    <source>
        <strain evidence="2 3">T3-2 S1-C</strain>
    </source>
</reference>
<keyword evidence="3" id="KW-1185">Reference proteome</keyword>
<gene>
    <name evidence="2" type="ORF">DLK05_07185</name>
</gene>
<sequence>METNELNPIQGKEVIAMELSAESVVYLNETRKWTIFLSILGFIFIGLMVVASLFMGVIFGSISNDVAISGAASMGMGVAYILIAILYFFPIFYLYKFSNYSKNAIENKDSNVLNLAFKNLKSHYKFMGILTIIILSIYLLAFLIMAIVGGIGML</sequence>